<proteinExistence type="predicted"/>
<keyword evidence="2" id="KW-1185">Reference proteome</keyword>
<evidence type="ECO:0000313" key="2">
    <source>
        <dbReference type="Proteomes" id="UP001162992"/>
    </source>
</evidence>
<comment type="caution">
    <text evidence="1">The sequence shown here is derived from an EMBL/GenBank/DDBJ whole genome shotgun (WGS) entry which is preliminary data.</text>
</comment>
<organism evidence="1 2">
    <name type="scientific">Diphasiastrum complanatum</name>
    <name type="common">Issler's clubmoss</name>
    <name type="synonym">Lycopodium complanatum</name>
    <dbReference type="NCBI Taxonomy" id="34168"/>
    <lineage>
        <taxon>Eukaryota</taxon>
        <taxon>Viridiplantae</taxon>
        <taxon>Streptophyta</taxon>
        <taxon>Embryophyta</taxon>
        <taxon>Tracheophyta</taxon>
        <taxon>Lycopodiopsida</taxon>
        <taxon>Lycopodiales</taxon>
        <taxon>Lycopodiaceae</taxon>
        <taxon>Lycopodioideae</taxon>
        <taxon>Diphasiastrum</taxon>
    </lineage>
</organism>
<dbReference type="Proteomes" id="UP001162992">
    <property type="component" value="Chromosome 3"/>
</dbReference>
<sequence length="47" mass="5520">MMMWLCLYVVLDSPLIPLPPAVYARLPRLVKSVFFFEFPLYSKKLAD</sequence>
<gene>
    <name evidence="1" type="ORF">O6H91_03G129700</name>
</gene>
<evidence type="ECO:0000313" key="1">
    <source>
        <dbReference type="EMBL" id="KAJ7563905.1"/>
    </source>
</evidence>
<dbReference type="EMBL" id="CM055094">
    <property type="protein sequence ID" value="KAJ7563905.1"/>
    <property type="molecule type" value="Genomic_DNA"/>
</dbReference>
<accession>A0ACC2EC11</accession>
<name>A0ACC2EC11_DIPCM</name>
<reference evidence="2" key="1">
    <citation type="journal article" date="2024" name="Proc. Natl. Acad. Sci. U.S.A.">
        <title>Extraordinary preservation of gene collinearity over three hundred million years revealed in homosporous lycophytes.</title>
        <authorList>
            <person name="Li C."/>
            <person name="Wickell D."/>
            <person name="Kuo L.Y."/>
            <person name="Chen X."/>
            <person name="Nie B."/>
            <person name="Liao X."/>
            <person name="Peng D."/>
            <person name="Ji J."/>
            <person name="Jenkins J."/>
            <person name="Williams M."/>
            <person name="Shu S."/>
            <person name="Plott C."/>
            <person name="Barry K."/>
            <person name="Rajasekar S."/>
            <person name="Grimwood J."/>
            <person name="Han X."/>
            <person name="Sun S."/>
            <person name="Hou Z."/>
            <person name="He W."/>
            <person name="Dai G."/>
            <person name="Sun C."/>
            <person name="Schmutz J."/>
            <person name="Leebens-Mack J.H."/>
            <person name="Li F.W."/>
            <person name="Wang L."/>
        </authorList>
    </citation>
    <scope>NUCLEOTIDE SEQUENCE [LARGE SCALE GENOMIC DNA]</scope>
    <source>
        <strain evidence="2">cv. PW_Plant_1</strain>
    </source>
</reference>
<protein>
    <submittedName>
        <fullName evidence="1">Uncharacterized protein</fullName>
    </submittedName>
</protein>